<evidence type="ECO:0000259" key="1">
    <source>
        <dbReference type="Pfam" id="PF01425"/>
    </source>
</evidence>
<dbReference type="Proteomes" id="UP000094936">
    <property type="component" value="Unassembled WGS sequence"/>
</dbReference>
<sequence>MDRSTESSDLSHSPVNVEEMTLDMMAALMREGKISSESLVTQYIERIHQIDKTGPSLHSVLVVNPHAIDEARALDVLWNSEKPLGPLHGVPVLIKDNIETAGPMPTTAGALALKNNVCLQDSPLVAQLRKAGAVILGKANLSEWANFKSLKSSSGFSELGGQTKNPYFLDRNPCGSSSGSAVSVSANLTTVAVGTETDGSIVAPASHCGIVGMKPTVGLVPSKGIIPISHNQDSAGPMARTVMDTALLLNALVDPSHSKARKDYAASLQFASLEGKRIGIPQHADRFPESVRAVFEAAVGKMEQAGAEIIRGLELPQEDSLGEAEFEILLYDFKHDLSEYLSGTSSSVEVKNIDELVAFNLANPSTLALFNQELIEMAAKKGSVEEPAYQASRQLVEKYGRKQGIDALSTDYQLDALIAPTNTPSWLIDHENGDNFEGGSSSPSAITGYPIITVPMGDTQGLPLGLSFFSGAYQEQTLLELAYCFERLINARKMPEFIAVHPSSRK</sequence>
<dbReference type="SUPFAM" id="SSF75304">
    <property type="entry name" value="Amidase signature (AS) enzymes"/>
    <property type="match status" value="1"/>
</dbReference>
<dbReference type="EMBL" id="LYBM01000020">
    <property type="protein sequence ID" value="ODA33010.1"/>
    <property type="molecule type" value="Genomic_DNA"/>
</dbReference>
<reference evidence="2 3" key="1">
    <citation type="submission" date="2016-05" db="EMBL/GenBank/DDBJ databases">
        <title>Genomic Taxonomy of the Vibrionaceae.</title>
        <authorList>
            <person name="Gomez-Gil B."/>
            <person name="Enciso-Ibarra J."/>
        </authorList>
    </citation>
    <scope>NUCLEOTIDE SEQUENCE [LARGE SCALE GENOMIC DNA]</scope>
    <source>
        <strain evidence="2 3">CAIM 1920</strain>
    </source>
</reference>
<dbReference type="PANTHER" id="PTHR42678">
    <property type="entry name" value="AMIDASE"/>
    <property type="match status" value="1"/>
</dbReference>
<proteinExistence type="predicted"/>
<comment type="caution">
    <text evidence="2">The sequence shown here is derived from an EMBL/GenBank/DDBJ whole genome shotgun (WGS) entry which is preliminary data.</text>
</comment>
<accession>A0A1C3EIF6</accession>
<evidence type="ECO:0000313" key="2">
    <source>
        <dbReference type="EMBL" id="ODA33010.1"/>
    </source>
</evidence>
<evidence type="ECO:0000313" key="3">
    <source>
        <dbReference type="Proteomes" id="UP000094936"/>
    </source>
</evidence>
<dbReference type="OrthoDB" id="8872210at2"/>
<dbReference type="NCBIfam" id="NF006006">
    <property type="entry name" value="PRK08137.1"/>
    <property type="match status" value="1"/>
</dbReference>
<dbReference type="AlphaFoldDB" id="A0A1C3EIF6"/>
<dbReference type="Pfam" id="PF01425">
    <property type="entry name" value="Amidase"/>
    <property type="match status" value="1"/>
</dbReference>
<organism evidence="2 3">
    <name type="scientific">Veronia pacifica</name>
    <dbReference type="NCBI Taxonomy" id="1080227"/>
    <lineage>
        <taxon>Bacteria</taxon>
        <taxon>Pseudomonadati</taxon>
        <taxon>Pseudomonadota</taxon>
        <taxon>Gammaproteobacteria</taxon>
        <taxon>Vibrionales</taxon>
        <taxon>Vibrionaceae</taxon>
        <taxon>Veronia</taxon>
    </lineage>
</organism>
<dbReference type="PANTHER" id="PTHR42678:SF34">
    <property type="entry name" value="OS04G0183300 PROTEIN"/>
    <property type="match status" value="1"/>
</dbReference>
<keyword evidence="3" id="KW-1185">Reference proteome</keyword>
<dbReference type="InterPro" id="IPR023631">
    <property type="entry name" value="Amidase_dom"/>
</dbReference>
<dbReference type="Gene3D" id="3.90.1300.10">
    <property type="entry name" value="Amidase signature (AS) domain"/>
    <property type="match status" value="1"/>
</dbReference>
<dbReference type="STRING" id="1080227.A8L45_12010"/>
<dbReference type="InterPro" id="IPR036928">
    <property type="entry name" value="AS_sf"/>
</dbReference>
<feature type="domain" description="Amidase" evidence="1">
    <location>
        <begin position="40"/>
        <end position="479"/>
    </location>
</feature>
<gene>
    <name evidence="2" type="ORF">A8L45_12010</name>
</gene>
<dbReference type="RefSeq" id="WP_068902548.1">
    <property type="nucleotide sequence ID" value="NZ_JBHUIF010000015.1"/>
</dbReference>
<protein>
    <submittedName>
        <fullName evidence="2">Amidase</fullName>
    </submittedName>
</protein>
<name>A0A1C3EIF6_9GAMM</name>